<gene>
    <name evidence="2" type="ORF">UV42_C0012G0037</name>
</gene>
<evidence type="ECO:0000313" key="2">
    <source>
        <dbReference type="EMBL" id="KKS72210.1"/>
    </source>
</evidence>
<reference evidence="2 3" key="1">
    <citation type="journal article" date="2015" name="Nature">
        <title>rRNA introns, odd ribosomes, and small enigmatic genomes across a large radiation of phyla.</title>
        <authorList>
            <person name="Brown C.T."/>
            <person name="Hug L.A."/>
            <person name="Thomas B.C."/>
            <person name="Sharon I."/>
            <person name="Castelle C.J."/>
            <person name="Singh A."/>
            <person name="Wilkins M.J."/>
            <person name="Williams K.H."/>
            <person name="Banfield J.F."/>
        </authorList>
    </citation>
    <scope>NUCLEOTIDE SEQUENCE [LARGE SCALE GENOMIC DNA]</scope>
</reference>
<dbReference type="Gene3D" id="3.30.1370.110">
    <property type="match status" value="1"/>
</dbReference>
<feature type="domain" description="Smr" evidence="1">
    <location>
        <begin position="27"/>
        <end position="92"/>
    </location>
</feature>
<accession>A0A0G1BFP6</accession>
<dbReference type="Pfam" id="PF01713">
    <property type="entry name" value="Smr"/>
    <property type="match status" value="1"/>
</dbReference>
<proteinExistence type="predicted"/>
<protein>
    <submittedName>
        <fullName evidence="2">Smr protein/MutS2</fullName>
    </submittedName>
</protein>
<evidence type="ECO:0000259" key="1">
    <source>
        <dbReference type="PROSITE" id="PS50828"/>
    </source>
</evidence>
<dbReference type="PROSITE" id="PS50828">
    <property type="entry name" value="SMR"/>
    <property type="match status" value="1"/>
</dbReference>
<dbReference type="InterPro" id="IPR002625">
    <property type="entry name" value="Smr_dom"/>
</dbReference>
<dbReference type="EMBL" id="LCEK01000012">
    <property type="protein sequence ID" value="KKS72210.1"/>
    <property type="molecule type" value="Genomic_DNA"/>
</dbReference>
<organism evidence="2 3">
    <name type="scientific">Candidatus Magasanikbacteria bacterium GW2011_GWE2_42_7</name>
    <dbReference type="NCBI Taxonomy" id="1619052"/>
    <lineage>
        <taxon>Bacteria</taxon>
        <taxon>Candidatus Magasanikiibacteriota</taxon>
    </lineage>
</organism>
<dbReference type="SUPFAM" id="SSF160443">
    <property type="entry name" value="SMR domain-like"/>
    <property type="match status" value="1"/>
</dbReference>
<dbReference type="Proteomes" id="UP000033867">
    <property type="component" value="Unassembled WGS sequence"/>
</dbReference>
<comment type="caution">
    <text evidence="2">The sequence shown here is derived from an EMBL/GenBank/DDBJ whole genome shotgun (WGS) entry which is preliminary data.</text>
</comment>
<sequence length="95" mass="10484">MKQHSISFFAASLRDDLPTLDLHDITTLNTAEDMLEHALFSFSSRNESACRIIHGIGSGVMKERVHAILEKNPLVEDFQLSSDGGSTLVLLSSIR</sequence>
<evidence type="ECO:0000313" key="3">
    <source>
        <dbReference type="Proteomes" id="UP000033867"/>
    </source>
</evidence>
<dbReference type="InterPro" id="IPR036063">
    <property type="entry name" value="Smr_dom_sf"/>
</dbReference>
<name>A0A0G1BFP6_9BACT</name>
<dbReference type="AlphaFoldDB" id="A0A0G1BFP6"/>